<dbReference type="PANTHER" id="PTHR12830">
    <property type="entry name" value="ANAPHASE-PROMOTING COMPLEX SUBUNIT 5"/>
    <property type="match status" value="1"/>
</dbReference>
<evidence type="ECO:0000313" key="10">
    <source>
        <dbReference type="Proteomes" id="UP000094455"/>
    </source>
</evidence>
<organism evidence="9 10">
    <name type="scientific">Pichia membranifaciens NRRL Y-2026</name>
    <dbReference type="NCBI Taxonomy" id="763406"/>
    <lineage>
        <taxon>Eukaryota</taxon>
        <taxon>Fungi</taxon>
        <taxon>Dikarya</taxon>
        <taxon>Ascomycota</taxon>
        <taxon>Saccharomycotina</taxon>
        <taxon>Pichiomycetes</taxon>
        <taxon>Pichiales</taxon>
        <taxon>Pichiaceae</taxon>
        <taxon>Pichia</taxon>
    </lineage>
</organism>
<dbReference type="Pfam" id="PF12862">
    <property type="entry name" value="ANAPC5"/>
    <property type="match status" value="1"/>
</dbReference>
<accession>A0A1E3NE38</accession>
<dbReference type="EMBL" id="KV454007">
    <property type="protein sequence ID" value="ODQ44389.1"/>
    <property type="molecule type" value="Genomic_DNA"/>
</dbReference>
<dbReference type="GO" id="GO:0070979">
    <property type="term" value="P:protein K11-linked ubiquitination"/>
    <property type="evidence" value="ECO:0007669"/>
    <property type="project" value="TreeGrafter"/>
</dbReference>
<dbReference type="Proteomes" id="UP000094455">
    <property type="component" value="Unassembled WGS sequence"/>
</dbReference>
<comment type="similarity">
    <text evidence="1">Belongs to the APC5 family.</text>
</comment>
<evidence type="ECO:0000256" key="3">
    <source>
        <dbReference type="ARBA" id="ARBA00022618"/>
    </source>
</evidence>
<keyword evidence="7" id="KW-0472">Membrane</keyword>
<proteinExistence type="inferred from homology"/>
<keyword evidence="5" id="KW-0833">Ubl conjugation pathway</keyword>
<keyword evidence="7" id="KW-0812">Transmembrane</keyword>
<keyword evidence="3" id="KW-0132">Cell division</keyword>
<keyword evidence="4" id="KW-0498">Mitosis</keyword>
<keyword evidence="10" id="KW-1185">Reference proteome</keyword>
<dbReference type="GO" id="GO:0031145">
    <property type="term" value="P:anaphase-promoting complex-dependent catabolic process"/>
    <property type="evidence" value="ECO:0007669"/>
    <property type="project" value="TreeGrafter"/>
</dbReference>
<evidence type="ECO:0000256" key="6">
    <source>
        <dbReference type="ARBA" id="ARBA00023306"/>
    </source>
</evidence>
<evidence type="ECO:0000256" key="1">
    <source>
        <dbReference type="ARBA" id="ARBA00007450"/>
    </source>
</evidence>
<evidence type="ECO:0000256" key="2">
    <source>
        <dbReference type="ARBA" id="ARBA00016066"/>
    </source>
</evidence>
<dbReference type="InterPro" id="IPR037679">
    <property type="entry name" value="Apc5"/>
</dbReference>
<dbReference type="PANTHER" id="PTHR12830:SF9">
    <property type="entry name" value="ANAPHASE-PROMOTING COMPLEX SUBUNIT 5"/>
    <property type="match status" value="1"/>
</dbReference>
<dbReference type="GO" id="GO:0051301">
    <property type="term" value="P:cell division"/>
    <property type="evidence" value="ECO:0007669"/>
    <property type="project" value="UniProtKB-KW"/>
</dbReference>
<evidence type="ECO:0000313" key="9">
    <source>
        <dbReference type="EMBL" id="ODQ44389.1"/>
    </source>
</evidence>
<feature type="transmembrane region" description="Helical" evidence="7">
    <location>
        <begin position="158"/>
        <end position="180"/>
    </location>
</feature>
<sequence length="805" mass="92361">MESSSKKLVLTPVITTSKIPILAIISGYCYKKIPQRCIPPILSILVEMIENEPDKNCSSGAEYDIVQKFFPSLSEIMELVGSSIRSFFNSSGVKEKETVERDIKSIHYYLLQQMWQLKSYDDFFTFLLSSANLLIDPSPQLIGSARGLPNINKPKKSLYCSSFLGSFISVIALGVTTLTFEEGIQIWKGFLLYRKETELHWITLNGVDSTLEFNNAKDYSTYSMFEKDILPNATIGINESTSLVYSHMDLASLFQSQVSTLQRKSSSLPKSLTELLSSLSQSDRSLIPSSYHVEHLNSWRQADYDKSFDSLHRYFDYMMSNRRQYFYHYALLALATLHSSFGANKEALRAIDEAILVARENKDLDCLNYLLTWLLNFIISKPQHFVKLKDHPSRSEIMDFLRLKTKETKNLSLQSISFQFEVVVSLLEGSSLTVVMENMVKTFYLILNFEDTDELKGIFITACQVADTIWKRIGYPSIGNLYLETAIDFAKEKNNEFDLILLYIRKANDLYFVGEIDESFQLLSSVKDSALKDLSMSKKWKMGHDIILFYHYLNQCKYPQSDILMDNMIALAEGLDDQEVTNELIYQRAIYNLKINNITEGIGIITKQLTSMKENSLVYNNHWFIRFQVLLSYTFTNYTPYPERGISILLSAANRAHACSLIFNLCECIICLCNLLLKVDPIQSIPDVKDLLSEFLPKILEIKRVDMIADAYHILSIVEFIEFEETRGTLTSDEFNTKVAIVLKYLSISMNGYEKMFDYVNLRKSLAFEKKVAHTCFLHDLVKKNASKLKELDLSLLKELNDPNS</sequence>
<dbReference type="AlphaFoldDB" id="A0A1E3NE38"/>
<gene>
    <name evidence="9" type="ORF">PICMEDRAFT_18304</name>
</gene>
<feature type="domain" description="Anaphase-promoting complex subunit 5" evidence="8">
    <location>
        <begin position="291"/>
        <end position="378"/>
    </location>
</feature>
<dbReference type="GO" id="GO:0005680">
    <property type="term" value="C:anaphase-promoting complex"/>
    <property type="evidence" value="ECO:0007669"/>
    <property type="project" value="InterPro"/>
</dbReference>
<dbReference type="OrthoDB" id="2504561at2759"/>
<dbReference type="GeneID" id="30178628"/>
<keyword evidence="7" id="KW-1133">Transmembrane helix</keyword>
<dbReference type="STRING" id="763406.A0A1E3NE38"/>
<keyword evidence="6" id="KW-0131">Cell cycle</keyword>
<dbReference type="InterPro" id="IPR026000">
    <property type="entry name" value="Apc5_dom"/>
</dbReference>
<dbReference type="GO" id="GO:0045842">
    <property type="term" value="P:positive regulation of mitotic metaphase/anaphase transition"/>
    <property type="evidence" value="ECO:0007669"/>
    <property type="project" value="TreeGrafter"/>
</dbReference>
<reference evidence="9 10" key="1">
    <citation type="journal article" date="2016" name="Proc. Natl. Acad. Sci. U.S.A.">
        <title>Comparative genomics of biotechnologically important yeasts.</title>
        <authorList>
            <person name="Riley R."/>
            <person name="Haridas S."/>
            <person name="Wolfe K.H."/>
            <person name="Lopes M.R."/>
            <person name="Hittinger C.T."/>
            <person name="Goeker M."/>
            <person name="Salamov A.A."/>
            <person name="Wisecaver J.H."/>
            <person name="Long T.M."/>
            <person name="Calvey C.H."/>
            <person name="Aerts A.L."/>
            <person name="Barry K.W."/>
            <person name="Choi C."/>
            <person name="Clum A."/>
            <person name="Coughlan A.Y."/>
            <person name="Deshpande S."/>
            <person name="Douglass A.P."/>
            <person name="Hanson S.J."/>
            <person name="Klenk H.-P."/>
            <person name="LaButti K.M."/>
            <person name="Lapidus A."/>
            <person name="Lindquist E.A."/>
            <person name="Lipzen A.M."/>
            <person name="Meier-Kolthoff J.P."/>
            <person name="Ohm R.A."/>
            <person name="Otillar R.P."/>
            <person name="Pangilinan J.L."/>
            <person name="Peng Y."/>
            <person name="Rokas A."/>
            <person name="Rosa C.A."/>
            <person name="Scheuner C."/>
            <person name="Sibirny A.A."/>
            <person name="Slot J.C."/>
            <person name="Stielow J.B."/>
            <person name="Sun H."/>
            <person name="Kurtzman C.P."/>
            <person name="Blackwell M."/>
            <person name="Grigoriev I.V."/>
            <person name="Jeffries T.W."/>
        </authorList>
    </citation>
    <scope>NUCLEOTIDE SEQUENCE [LARGE SCALE GENOMIC DNA]</scope>
    <source>
        <strain evidence="9 10">NRRL Y-2026</strain>
    </source>
</reference>
<evidence type="ECO:0000259" key="8">
    <source>
        <dbReference type="Pfam" id="PF12862"/>
    </source>
</evidence>
<protein>
    <recommendedName>
        <fullName evidence="2">Anaphase-promoting complex subunit 5</fullName>
    </recommendedName>
</protein>
<dbReference type="RefSeq" id="XP_019015502.1">
    <property type="nucleotide sequence ID" value="XM_019161941.1"/>
</dbReference>
<evidence type="ECO:0000256" key="7">
    <source>
        <dbReference type="SAM" id="Phobius"/>
    </source>
</evidence>
<name>A0A1E3NE38_9ASCO</name>
<evidence type="ECO:0000256" key="5">
    <source>
        <dbReference type="ARBA" id="ARBA00022786"/>
    </source>
</evidence>
<evidence type="ECO:0000256" key="4">
    <source>
        <dbReference type="ARBA" id="ARBA00022776"/>
    </source>
</evidence>